<keyword evidence="7" id="KW-1185">Reference proteome</keyword>
<dbReference type="AlphaFoldDB" id="A0A3M9YEZ7"/>
<evidence type="ECO:0000256" key="1">
    <source>
        <dbReference type="ARBA" id="ARBA00004141"/>
    </source>
</evidence>
<feature type="transmembrane region" description="Helical" evidence="5">
    <location>
        <begin position="123"/>
        <end position="145"/>
    </location>
</feature>
<keyword evidence="4 5" id="KW-0472">Membrane</keyword>
<gene>
    <name evidence="6" type="ORF">D7B24_004286</name>
</gene>
<evidence type="ECO:0000256" key="4">
    <source>
        <dbReference type="ARBA" id="ARBA00023136"/>
    </source>
</evidence>
<dbReference type="GeneID" id="39607975"/>
<feature type="transmembrane region" description="Helical" evidence="5">
    <location>
        <begin position="50"/>
        <end position="69"/>
    </location>
</feature>
<evidence type="ECO:0000313" key="6">
    <source>
        <dbReference type="EMBL" id="RNJ58651.1"/>
    </source>
</evidence>
<dbReference type="PANTHER" id="PTHR31465">
    <property type="entry name" value="PROTEIN RTA1-RELATED"/>
    <property type="match status" value="1"/>
</dbReference>
<dbReference type="GO" id="GO:0000324">
    <property type="term" value="C:fungal-type vacuole"/>
    <property type="evidence" value="ECO:0007669"/>
    <property type="project" value="TreeGrafter"/>
</dbReference>
<keyword evidence="3 5" id="KW-1133">Transmembrane helix</keyword>
<name>A0A3M9YEZ7_9PEZI</name>
<evidence type="ECO:0000256" key="2">
    <source>
        <dbReference type="ARBA" id="ARBA00022692"/>
    </source>
</evidence>
<comment type="caution">
    <text evidence="6">The sequence shown here is derived from an EMBL/GenBank/DDBJ whole genome shotgun (WGS) entry which is preliminary data.</text>
</comment>
<organism evidence="6 7">
    <name type="scientific">Verticillium nonalfalfae</name>
    <dbReference type="NCBI Taxonomy" id="1051616"/>
    <lineage>
        <taxon>Eukaryota</taxon>
        <taxon>Fungi</taxon>
        <taxon>Dikarya</taxon>
        <taxon>Ascomycota</taxon>
        <taxon>Pezizomycotina</taxon>
        <taxon>Sordariomycetes</taxon>
        <taxon>Hypocreomycetidae</taxon>
        <taxon>Glomerellales</taxon>
        <taxon>Plectosphaerellaceae</taxon>
        <taxon>Verticillium</taxon>
    </lineage>
</organism>
<feature type="transmembrane region" description="Helical" evidence="5">
    <location>
        <begin position="81"/>
        <end position="103"/>
    </location>
</feature>
<protein>
    <submittedName>
        <fullName evidence="6">Uncharacterized protein</fullName>
    </submittedName>
</protein>
<dbReference type="InterPro" id="IPR007568">
    <property type="entry name" value="RTA1"/>
</dbReference>
<keyword evidence="2 5" id="KW-0812">Transmembrane</keyword>
<proteinExistence type="predicted"/>
<dbReference type="RefSeq" id="XP_028496809.1">
    <property type="nucleotide sequence ID" value="XM_028638458.1"/>
</dbReference>
<feature type="transmembrane region" description="Helical" evidence="5">
    <location>
        <begin position="234"/>
        <end position="255"/>
    </location>
</feature>
<sequence>MDCTEVSPDCPVELSFYGAFLSKGAAIFFGVSFILLLFTQFYFGFKARTWSFMIWLAIGTGFEVVGYAARVLIAGDPFETNYFIIHLITLLLAPTLVAAAISITFKRLVLWYGSQWSLLRPSLYPWVFVGTDFVSIFIQVIGGGATATVATGSGNEAVRKLGEAMIISGVVFQVVNMLCCSILMLVYVRRRKKALLEGPAEIGSDQQHLNPTNRGVIPLSRSEATDQEARRVTLFVYAIAIAYAAIIIRCCYRIAESIPAIAKDVMRNEAVFLVLDGAMILIAIGSVTAFHPYKFFPYLGMKTLKEKNVSTQEGYQMGNM</sequence>
<accession>A0A3M9YEZ7</accession>
<comment type="subcellular location">
    <subcellularLocation>
        <location evidence="1">Membrane</location>
        <topology evidence="1">Multi-pass membrane protein</topology>
    </subcellularLocation>
</comment>
<evidence type="ECO:0000256" key="3">
    <source>
        <dbReference type="ARBA" id="ARBA00022989"/>
    </source>
</evidence>
<reference evidence="6 7" key="1">
    <citation type="submission" date="2018-10" db="EMBL/GenBank/DDBJ databases">
        <title>Genome sequence of Verticillium nonalfalfae VnAa140.</title>
        <authorList>
            <person name="Stajich J.E."/>
            <person name="Kasson M.T."/>
        </authorList>
    </citation>
    <scope>NUCLEOTIDE SEQUENCE [LARGE SCALE GENOMIC DNA]</scope>
    <source>
        <strain evidence="6 7">VnAa140</strain>
    </source>
</reference>
<feature type="transmembrane region" description="Helical" evidence="5">
    <location>
        <begin position="270"/>
        <end position="293"/>
    </location>
</feature>
<dbReference type="PANTHER" id="PTHR31465:SF8">
    <property type="entry name" value="DOMAIN PROTEIN, PUTATIVE (AFU_ORTHOLOGUE AFUA_6G14140)-RELATED"/>
    <property type="match status" value="1"/>
</dbReference>
<dbReference type="EMBL" id="RBVV01000024">
    <property type="protein sequence ID" value="RNJ58651.1"/>
    <property type="molecule type" value="Genomic_DNA"/>
</dbReference>
<evidence type="ECO:0000313" key="7">
    <source>
        <dbReference type="Proteomes" id="UP000267145"/>
    </source>
</evidence>
<feature type="transmembrane region" description="Helical" evidence="5">
    <location>
        <begin position="165"/>
        <end position="188"/>
    </location>
</feature>
<feature type="transmembrane region" description="Helical" evidence="5">
    <location>
        <begin position="16"/>
        <end position="38"/>
    </location>
</feature>
<dbReference type="Pfam" id="PF04479">
    <property type="entry name" value="RTA1"/>
    <property type="match status" value="1"/>
</dbReference>
<evidence type="ECO:0000256" key="5">
    <source>
        <dbReference type="SAM" id="Phobius"/>
    </source>
</evidence>
<dbReference type="GO" id="GO:0005886">
    <property type="term" value="C:plasma membrane"/>
    <property type="evidence" value="ECO:0007669"/>
    <property type="project" value="TreeGrafter"/>
</dbReference>
<dbReference type="Proteomes" id="UP000267145">
    <property type="component" value="Unassembled WGS sequence"/>
</dbReference>